<dbReference type="PANTHER" id="PTHR21461:SF69">
    <property type="entry name" value="GLYCOSYLTRANSFERASE FAMILY 92 PROTEIN"/>
    <property type="match status" value="1"/>
</dbReference>
<reference evidence="9 10" key="1">
    <citation type="submission" date="2019-09" db="EMBL/GenBank/DDBJ databases">
        <title>Consistent, comparative and evidence-based genome assembly and annotation for Cryptosporidium parvum, C. hominis and C. tyzzeri.</title>
        <authorList>
            <person name="Baptista R.P."/>
            <person name="Li Y."/>
            <person name="Sateriale A."/>
            <person name="Ansell B."/>
            <person name="Jex A."/>
            <person name="Sanders M."/>
            <person name="Brooks K."/>
            <person name="Tracey A."/>
            <person name="Berriman M."/>
            <person name="Striepen B."/>
            <person name="Cotton J.A."/>
            <person name="Kissinger J.C."/>
        </authorList>
    </citation>
    <scope>NUCLEOTIDE SEQUENCE [LARGE SCALE GENOMIC DNA]</scope>
    <source>
        <strain evidence="9 10">IOWA-ATCC</strain>
    </source>
</reference>
<evidence type="ECO:0000256" key="2">
    <source>
        <dbReference type="ARBA" id="ARBA00007647"/>
    </source>
</evidence>
<gene>
    <name evidence="9" type="ORF">CPATCC_002077</name>
</gene>
<dbReference type="PANTHER" id="PTHR21461">
    <property type="entry name" value="GLYCOSYLTRANSFERASE FAMILY 92 PROTEIN"/>
    <property type="match status" value="1"/>
</dbReference>
<organism evidence="9 10">
    <name type="scientific">Cryptosporidium parvum</name>
    <dbReference type="NCBI Taxonomy" id="5807"/>
    <lineage>
        <taxon>Eukaryota</taxon>
        <taxon>Sar</taxon>
        <taxon>Alveolata</taxon>
        <taxon>Apicomplexa</taxon>
        <taxon>Conoidasida</taxon>
        <taxon>Coccidia</taxon>
        <taxon>Eucoccidiorida</taxon>
        <taxon>Eimeriorina</taxon>
        <taxon>Cryptosporidiidae</taxon>
        <taxon>Cryptosporidium</taxon>
    </lineage>
</organism>
<evidence type="ECO:0000256" key="6">
    <source>
        <dbReference type="ARBA" id="ARBA00022989"/>
    </source>
</evidence>
<evidence type="ECO:0000256" key="5">
    <source>
        <dbReference type="ARBA" id="ARBA00022692"/>
    </source>
</evidence>
<evidence type="ECO:0000256" key="1">
    <source>
        <dbReference type="ARBA" id="ARBA00004167"/>
    </source>
</evidence>
<evidence type="ECO:0000256" key="7">
    <source>
        <dbReference type="ARBA" id="ARBA00023136"/>
    </source>
</evidence>
<keyword evidence="4" id="KW-0808">Transferase</keyword>
<dbReference type="EMBL" id="CP044418">
    <property type="protein sequence ID" value="QOY41513.1"/>
    <property type="molecule type" value="Genomic_DNA"/>
</dbReference>
<dbReference type="Proteomes" id="UP000593906">
    <property type="component" value="Chromosome 5"/>
</dbReference>
<keyword evidence="7 8" id="KW-0472">Membrane</keyword>
<comment type="similarity">
    <text evidence="2">Belongs to the glycosyltransferase 92 family.</text>
</comment>
<dbReference type="Pfam" id="PF01697">
    <property type="entry name" value="Glyco_transf_92"/>
    <property type="match status" value="1"/>
</dbReference>
<evidence type="ECO:0000256" key="4">
    <source>
        <dbReference type="ARBA" id="ARBA00022679"/>
    </source>
</evidence>
<dbReference type="GO" id="GO:0016757">
    <property type="term" value="F:glycosyltransferase activity"/>
    <property type="evidence" value="ECO:0007669"/>
    <property type="project" value="UniProtKB-KW"/>
</dbReference>
<dbReference type="GO" id="GO:0005737">
    <property type="term" value="C:cytoplasm"/>
    <property type="evidence" value="ECO:0007669"/>
    <property type="project" value="TreeGrafter"/>
</dbReference>
<keyword evidence="3" id="KW-0328">Glycosyltransferase</keyword>
<sequence length="548" mass="64545">MQSKVIFRILVLIISVIGSLYSIIQLMLKELSSNKNIQEVSHSRRLISEPYSESINEQNDQDWKELKLIIPNHSQINQQEKNGNLIEFKVYIYSAYYDWRIDRIRINSLIPSNFYDRIEMECAIILDKNIYTGTIKKVIHKEHHNKEYVSSTLLCEIAKNEIKFEDISRKVLITILENGNSTNKSEIWITLKKIPKNSSNNHELTVCVRPWWGEPIKNGNLGNKQKFNNSGLMLEFINSYLFLGANKFYLYQNYLDIDEDVRNIINYYSNIKNVLEIIPYSLPIIPFKQVWDFAQTTMIQDCLLRNIGKTKYLLFVDTDEFVFPNLKNYNLMDFLNLLEANNPYYKNKVGAMWIPMYFHFLEWESDKNNLKKYSTIEKKIKKKMANIEFVLYRKTCRMLSSGTKKSDKTRRKVIIRPERVLYMGIHETEEMLSKKFHFIRAPVINVGGGNELSIYLHHYRKAKGIVNNDPKQRELVNMYLENVCSDKLLDSGGDSIQDGVIVDNTVWEIFGTHLYQIIFEHIKEIQDMYTNKEIINGNKNLSVEELHN</sequence>
<keyword evidence="6 8" id="KW-1133">Transmembrane helix</keyword>
<dbReference type="VEuPathDB" id="CryptoDB:CPATCC_0022590"/>
<comment type="subcellular location">
    <subcellularLocation>
        <location evidence="1">Membrane</location>
        <topology evidence="1">Single-pass membrane protein</topology>
    </subcellularLocation>
</comment>
<name>A0A7S7LGG1_CRYPV</name>
<dbReference type="OMA" id="FEASICI"/>
<protein>
    <recommendedName>
        <fullName evidence="11">Glycosyltransferase family 92 protein</fullName>
    </recommendedName>
</protein>
<accession>A0A7S7LGG1</accession>
<proteinExistence type="inferred from homology"/>
<evidence type="ECO:0000313" key="9">
    <source>
        <dbReference type="EMBL" id="QOY41513.1"/>
    </source>
</evidence>
<feature type="transmembrane region" description="Helical" evidence="8">
    <location>
        <begin position="7"/>
        <end position="28"/>
    </location>
</feature>
<evidence type="ECO:0000256" key="3">
    <source>
        <dbReference type="ARBA" id="ARBA00022676"/>
    </source>
</evidence>
<dbReference type="AlphaFoldDB" id="A0A7S7LGG1"/>
<evidence type="ECO:0000313" key="10">
    <source>
        <dbReference type="Proteomes" id="UP000593906"/>
    </source>
</evidence>
<dbReference type="GO" id="GO:0016020">
    <property type="term" value="C:membrane"/>
    <property type="evidence" value="ECO:0007669"/>
    <property type="project" value="UniProtKB-SubCell"/>
</dbReference>
<evidence type="ECO:0000256" key="8">
    <source>
        <dbReference type="SAM" id="Phobius"/>
    </source>
</evidence>
<evidence type="ECO:0008006" key="11">
    <source>
        <dbReference type="Google" id="ProtNLM"/>
    </source>
</evidence>
<keyword evidence="5 8" id="KW-0812">Transmembrane</keyword>
<dbReference type="InterPro" id="IPR008166">
    <property type="entry name" value="Glyco_transf_92"/>
</dbReference>